<feature type="transmembrane region" description="Helical" evidence="1">
    <location>
        <begin position="20"/>
        <end position="42"/>
    </location>
</feature>
<dbReference type="RefSeq" id="WP_011877938.1">
    <property type="nucleotide sequence ID" value="NC_009253.1"/>
</dbReference>
<dbReference type="AlphaFoldDB" id="A4J4W9"/>
<keyword evidence="1" id="KW-1133">Transmembrane helix</keyword>
<feature type="transmembrane region" description="Helical" evidence="1">
    <location>
        <begin position="62"/>
        <end position="81"/>
    </location>
</feature>
<organism evidence="2 3">
    <name type="scientific">Desulforamulus reducens (strain ATCC BAA-1160 / DSM 100696 / MI-1)</name>
    <name type="common">Desulfotomaculum reducens</name>
    <dbReference type="NCBI Taxonomy" id="349161"/>
    <lineage>
        <taxon>Bacteria</taxon>
        <taxon>Bacillati</taxon>
        <taxon>Bacillota</taxon>
        <taxon>Clostridia</taxon>
        <taxon>Eubacteriales</taxon>
        <taxon>Peptococcaceae</taxon>
        <taxon>Desulforamulus</taxon>
    </lineage>
</organism>
<dbReference type="EMBL" id="CP000612">
    <property type="protein sequence ID" value="ABO50122.1"/>
    <property type="molecule type" value="Genomic_DNA"/>
</dbReference>
<sequence>MKKLLNLFRLILRRKLFLTFLAWAAFISLAGWVWVALGWWLLGKLWWHELVVPHSVLATVRTMLFIILWTGVVLSFFMLWSHYNYKRYFIKGHRQHKPLEDQVPPLHWNEATFDPMDLKFEIKT</sequence>
<dbReference type="KEGG" id="drm:Dred_1594"/>
<gene>
    <name evidence="2" type="ordered locus">Dred_1594</name>
</gene>
<keyword evidence="1" id="KW-0812">Transmembrane</keyword>
<evidence type="ECO:0000313" key="3">
    <source>
        <dbReference type="Proteomes" id="UP000001556"/>
    </source>
</evidence>
<dbReference type="STRING" id="349161.Dred_1594"/>
<reference evidence="2 3" key="1">
    <citation type="submission" date="2007-03" db="EMBL/GenBank/DDBJ databases">
        <title>Complete sequence of Desulfotomaculum reducens MI-1.</title>
        <authorList>
            <consortium name="US DOE Joint Genome Institute"/>
            <person name="Copeland A."/>
            <person name="Lucas S."/>
            <person name="Lapidus A."/>
            <person name="Barry K."/>
            <person name="Detter J.C."/>
            <person name="Glavina del Rio T."/>
            <person name="Hammon N."/>
            <person name="Israni S."/>
            <person name="Dalin E."/>
            <person name="Tice H."/>
            <person name="Pitluck S."/>
            <person name="Sims D."/>
            <person name="Brettin T."/>
            <person name="Bruce D."/>
            <person name="Han C."/>
            <person name="Tapia R."/>
            <person name="Schmutz J."/>
            <person name="Larimer F."/>
            <person name="Land M."/>
            <person name="Hauser L."/>
            <person name="Kyrpides N."/>
            <person name="Kim E."/>
            <person name="Tebo B.M."/>
            <person name="Richardson P."/>
        </authorList>
    </citation>
    <scope>NUCLEOTIDE SEQUENCE [LARGE SCALE GENOMIC DNA]</scope>
    <source>
        <strain evidence="2 3">MI-1</strain>
    </source>
</reference>
<evidence type="ECO:0000313" key="2">
    <source>
        <dbReference type="EMBL" id="ABO50122.1"/>
    </source>
</evidence>
<proteinExistence type="predicted"/>
<protein>
    <submittedName>
        <fullName evidence="2">Uncharacterized protein</fullName>
    </submittedName>
</protein>
<keyword evidence="3" id="KW-1185">Reference proteome</keyword>
<keyword evidence="1" id="KW-0472">Membrane</keyword>
<dbReference type="HOGENOM" id="CLU_2000247_0_0_9"/>
<dbReference type="Proteomes" id="UP000001556">
    <property type="component" value="Chromosome"/>
</dbReference>
<evidence type="ECO:0000256" key="1">
    <source>
        <dbReference type="SAM" id="Phobius"/>
    </source>
</evidence>
<name>A4J4W9_DESRM</name>
<accession>A4J4W9</accession>